<dbReference type="Gene3D" id="3.60.21.10">
    <property type="match status" value="1"/>
</dbReference>
<proteinExistence type="inferred from homology"/>
<accession>A0ABP9E329</accession>
<reference evidence="4" key="1">
    <citation type="journal article" date="2019" name="Int. J. Syst. Evol. Microbiol.">
        <title>The Global Catalogue of Microorganisms (GCM) 10K type strain sequencing project: providing services to taxonomists for standard genome sequencing and annotation.</title>
        <authorList>
            <consortium name="The Broad Institute Genomics Platform"/>
            <consortium name="The Broad Institute Genome Sequencing Center for Infectious Disease"/>
            <person name="Wu L."/>
            <person name="Ma J."/>
        </authorList>
    </citation>
    <scope>NUCLEOTIDE SEQUENCE [LARGE SCALE GENOMIC DNA]</scope>
    <source>
        <strain evidence="4">JCM 17983</strain>
    </source>
</reference>
<evidence type="ECO:0000259" key="2">
    <source>
        <dbReference type="Pfam" id="PF12850"/>
    </source>
</evidence>
<dbReference type="EMBL" id="BAABHQ010000002">
    <property type="protein sequence ID" value="GAA4864500.1"/>
    <property type="molecule type" value="Genomic_DNA"/>
</dbReference>
<dbReference type="SUPFAM" id="SSF56300">
    <property type="entry name" value="Metallo-dependent phosphatases"/>
    <property type="match status" value="1"/>
</dbReference>
<comment type="caution">
    <text evidence="3">The sequence shown here is derived from an EMBL/GenBank/DDBJ whole genome shotgun (WGS) entry which is preliminary data.</text>
</comment>
<dbReference type="InterPro" id="IPR024654">
    <property type="entry name" value="Calcineurin-like_PHP_lpxH"/>
</dbReference>
<dbReference type="PANTHER" id="PTHR42850">
    <property type="entry name" value="METALLOPHOSPHOESTERASE"/>
    <property type="match status" value="1"/>
</dbReference>
<keyword evidence="4" id="KW-1185">Reference proteome</keyword>
<dbReference type="Proteomes" id="UP001500457">
    <property type="component" value="Unassembled WGS sequence"/>
</dbReference>
<dbReference type="InterPro" id="IPR050126">
    <property type="entry name" value="Ap4A_hydrolase"/>
</dbReference>
<dbReference type="PANTHER" id="PTHR42850:SF2">
    <property type="entry name" value="BLL5683 PROTEIN"/>
    <property type="match status" value="1"/>
</dbReference>
<dbReference type="PIRSF" id="PIRSF000883">
    <property type="entry name" value="Pesterase_MJ0912"/>
    <property type="match status" value="1"/>
</dbReference>
<evidence type="ECO:0000313" key="3">
    <source>
        <dbReference type="EMBL" id="GAA4864500.1"/>
    </source>
</evidence>
<sequence length="267" mass="29546">MRYGILSDIHANRFALRSAIDALRAEGVDQWLCVGDIVGWGPHPNECVEIVAELEAVTVTGNHELMALDVLTEERCGRMARESTRWTRAEIRADARTHLGRLPVEVTLGDLFMTHASLEGPLPYVRSAGQAKEQLRRVADEKPGTEVLVLGHTHQQMVCSATGELSSLAAGRTLRLPDGGPVLLNPGAVGQSRDRESTPRARCMLYDSDRREVLPLALPYDHAACRTALRERGLRSDAVHQRAGVIPMIRRRSRSAWRDLRRAASNP</sequence>
<evidence type="ECO:0000256" key="1">
    <source>
        <dbReference type="ARBA" id="ARBA00008950"/>
    </source>
</evidence>
<gene>
    <name evidence="3" type="ORF">GCM10023203_10490</name>
</gene>
<dbReference type="InterPro" id="IPR029052">
    <property type="entry name" value="Metallo-depent_PP-like"/>
</dbReference>
<dbReference type="RefSeq" id="WP_274229665.1">
    <property type="nucleotide sequence ID" value="NZ_BAABHQ010000002.1"/>
</dbReference>
<organism evidence="3 4">
    <name type="scientific">Actinomycetospora straminea</name>
    <dbReference type="NCBI Taxonomy" id="663607"/>
    <lineage>
        <taxon>Bacteria</taxon>
        <taxon>Bacillati</taxon>
        <taxon>Actinomycetota</taxon>
        <taxon>Actinomycetes</taxon>
        <taxon>Pseudonocardiales</taxon>
        <taxon>Pseudonocardiaceae</taxon>
        <taxon>Actinomycetospora</taxon>
    </lineage>
</organism>
<evidence type="ECO:0000313" key="4">
    <source>
        <dbReference type="Proteomes" id="UP001500457"/>
    </source>
</evidence>
<dbReference type="InterPro" id="IPR011152">
    <property type="entry name" value="Pesterase_MJ0912"/>
</dbReference>
<dbReference type="CDD" id="cd00838">
    <property type="entry name" value="MPP_superfamily"/>
    <property type="match status" value="1"/>
</dbReference>
<feature type="domain" description="Calcineurin-like phosphoesterase" evidence="2">
    <location>
        <begin position="1"/>
        <end position="197"/>
    </location>
</feature>
<dbReference type="Pfam" id="PF12850">
    <property type="entry name" value="Metallophos_2"/>
    <property type="match status" value="1"/>
</dbReference>
<name>A0ABP9E329_9PSEU</name>
<comment type="similarity">
    <text evidence="1">Belongs to the metallophosphoesterase superfamily. YfcE family.</text>
</comment>
<protein>
    <submittedName>
        <fullName evidence="3">Metallophosphoesterase family protein</fullName>
    </submittedName>
</protein>